<feature type="region of interest" description="Disordered" evidence="1">
    <location>
        <begin position="59"/>
        <end position="83"/>
    </location>
</feature>
<feature type="compositionally biased region" description="Acidic residues" evidence="1">
    <location>
        <begin position="211"/>
        <end position="220"/>
    </location>
</feature>
<evidence type="ECO:0000256" key="1">
    <source>
        <dbReference type="SAM" id="MobiDB-lite"/>
    </source>
</evidence>
<sequence length="340" mass="36815">MSVDNTIEQLLARAILDLELKMKHEIRQNSALHLARIEKHNQQLEKRLDIIEAKATLINRDSHGGHPPRNSMQHYSSGTRHSLHTTTTGRVSYYPRSPNLANGHPHHGGGARPTSKRLSAIGSPASTVGYGSGWVPSSAPNVGRSSGGIQQHKNAYERKQYQSKQPLGTGGNRANLGVISLNDFPIFNFLLQEKSVNKTPWPSRGGNFTDDVSDASDDDNSSQTGSESPYSVAKPACKPEDECIDKESEEEGDNVENEEDSEKLIVSCKQQGVLEGDGEDDNASAKIDGGSTGDFEEKENNNNNDDNKVVESSVVVTSTIVTPGAMISPVVGGFGRSRRN</sequence>
<feature type="region of interest" description="Disordered" evidence="1">
    <location>
        <begin position="198"/>
        <end position="310"/>
    </location>
</feature>
<accession>A0A915MPY0</accession>
<feature type="compositionally biased region" description="Acidic residues" evidence="1">
    <location>
        <begin position="242"/>
        <end position="261"/>
    </location>
</feature>
<dbReference type="AlphaFoldDB" id="A0A915MPY0"/>
<evidence type="ECO:0000313" key="2">
    <source>
        <dbReference type="Proteomes" id="UP000887561"/>
    </source>
</evidence>
<keyword evidence="2" id="KW-1185">Reference proteome</keyword>
<name>A0A915MPY0_MELJA</name>
<reference evidence="3" key="1">
    <citation type="submission" date="2022-11" db="UniProtKB">
        <authorList>
            <consortium name="WormBaseParasite"/>
        </authorList>
    </citation>
    <scope>IDENTIFICATION</scope>
</reference>
<evidence type="ECO:0000313" key="3">
    <source>
        <dbReference type="WBParaSite" id="scaffold4489_cov243.g8223"/>
    </source>
</evidence>
<dbReference type="Proteomes" id="UP000887561">
    <property type="component" value="Unplaced"/>
</dbReference>
<organism evidence="2 3">
    <name type="scientific">Meloidogyne javanica</name>
    <name type="common">Root-knot nematode worm</name>
    <dbReference type="NCBI Taxonomy" id="6303"/>
    <lineage>
        <taxon>Eukaryota</taxon>
        <taxon>Metazoa</taxon>
        <taxon>Ecdysozoa</taxon>
        <taxon>Nematoda</taxon>
        <taxon>Chromadorea</taxon>
        <taxon>Rhabditida</taxon>
        <taxon>Tylenchina</taxon>
        <taxon>Tylenchomorpha</taxon>
        <taxon>Tylenchoidea</taxon>
        <taxon>Meloidogynidae</taxon>
        <taxon>Meloidogyninae</taxon>
        <taxon>Meloidogyne</taxon>
        <taxon>Meloidogyne incognita group</taxon>
    </lineage>
</organism>
<dbReference type="WBParaSite" id="scaffold4489_cov243.g8223">
    <property type="protein sequence ID" value="scaffold4489_cov243.g8223"/>
    <property type="gene ID" value="scaffold4489_cov243.g8223"/>
</dbReference>
<proteinExistence type="predicted"/>
<protein>
    <submittedName>
        <fullName evidence="3">Uncharacterized protein</fullName>
    </submittedName>
</protein>
<feature type="compositionally biased region" description="Polar residues" evidence="1">
    <location>
        <begin position="70"/>
        <end position="83"/>
    </location>
</feature>